<evidence type="ECO:0000256" key="11">
    <source>
        <dbReference type="ARBA" id="ARBA00048044"/>
    </source>
</evidence>
<evidence type="ECO:0000256" key="12">
    <source>
        <dbReference type="SAM" id="Phobius"/>
    </source>
</evidence>
<dbReference type="Proteomes" id="UP000011958">
    <property type="component" value="Unassembled WGS sequence"/>
</dbReference>
<dbReference type="OMA" id="AFVCYSW"/>
<feature type="transmembrane region" description="Helical" evidence="12">
    <location>
        <begin position="75"/>
        <end position="96"/>
    </location>
</feature>
<name>M7NVM3_PNEMU</name>
<dbReference type="VEuPathDB" id="FungiDB:PNEG_00371"/>
<dbReference type="GO" id="GO:0120547">
    <property type="term" value="F:heme A synthase activity"/>
    <property type="evidence" value="ECO:0007669"/>
    <property type="project" value="UniProtKB-EC"/>
</dbReference>
<feature type="transmembrane region" description="Helical" evidence="12">
    <location>
        <begin position="191"/>
        <end position="209"/>
    </location>
</feature>
<feature type="transmembrane region" description="Helical" evidence="12">
    <location>
        <begin position="229"/>
        <end position="251"/>
    </location>
</feature>
<dbReference type="GO" id="GO:0046872">
    <property type="term" value="F:metal ion binding"/>
    <property type="evidence" value="ECO:0007669"/>
    <property type="project" value="UniProtKB-KW"/>
</dbReference>
<protein>
    <recommendedName>
        <fullName evidence="15">Cytochrome c oxidase assembly protein COX15</fullName>
    </recommendedName>
</protein>
<keyword evidence="5 12" id="KW-1133">Transmembrane helix</keyword>
<dbReference type="GO" id="GO:0005759">
    <property type="term" value="C:mitochondrial matrix"/>
    <property type="evidence" value="ECO:0007669"/>
    <property type="project" value="EnsemblFungi"/>
</dbReference>
<sequence>MSLIKLLRSRNCCLFDSSFSRNWYKNRISKRNNIFFGILSKKQLSLSKIRYFSYKNIENNLFISKENNIQLNKSYIGYWLLGCSSLVFGIVILGGLTRLTESGLSITEWKPITGIFPPLSHEEWVSEFEKYKATPEFKFINQDISLSHYKFIYNMEWGHRLLGRIIGVVFVLPAAYFIIRRKVTPNMAKKLISMGCLLGLQGFIGWWMVKSGLKYENFKENKSIPRVSQYRLAIHLGTALFLYIGMLWAGLDILKENKWASKTNEARSFIFQELNNPHLRILKRMIFTLSGLVFITALSGALVAGLDAGLIYNTFPYMGRSLIPPKSELFPEAYSRNNSKLDLWRKNIFENPVMAQLNHRIFGISTFILTSAIFFYSRRMVFLKTTSINIRNTISTLMATMCIQVILGISTLVHLVPISLATMHQANSLIILTFIIILGNRLSIPNYFLKNHHVFFLSNHFKSK</sequence>
<dbReference type="GO" id="GO:0016653">
    <property type="term" value="F:oxidoreductase activity, acting on NAD(P)H, heme protein as acceptor"/>
    <property type="evidence" value="ECO:0007669"/>
    <property type="project" value="TreeGrafter"/>
</dbReference>
<comment type="pathway">
    <text evidence="10">Porphyrin-containing compound metabolism; heme A biosynthesis; heme A from heme O: step 1/1.</text>
</comment>
<evidence type="ECO:0000256" key="3">
    <source>
        <dbReference type="ARBA" id="ARBA00022692"/>
    </source>
</evidence>
<dbReference type="EMBL" id="AFWA02000001">
    <property type="protein sequence ID" value="EMR11342.1"/>
    <property type="molecule type" value="Genomic_DNA"/>
</dbReference>
<dbReference type="PANTHER" id="PTHR23289">
    <property type="entry name" value="CYTOCHROME C OXIDASE ASSEMBLY PROTEIN COX15"/>
    <property type="match status" value="1"/>
</dbReference>
<proteinExistence type="inferred from homology"/>
<evidence type="ECO:0000256" key="10">
    <source>
        <dbReference type="ARBA" id="ARBA00044501"/>
    </source>
</evidence>
<keyword evidence="14" id="KW-1185">Reference proteome</keyword>
<dbReference type="AlphaFoldDB" id="M7NVM3"/>
<feature type="transmembrane region" description="Helical" evidence="12">
    <location>
        <begin position="286"/>
        <end position="312"/>
    </location>
</feature>
<evidence type="ECO:0000256" key="7">
    <source>
        <dbReference type="ARBA" id="ARBA00023004"/>
    </source>
</evidence>
<keyword evidence="4" id="KW-0479">Metal-binding</keyword>
<keyword evidence="6" id="KW-0560">Oxidoreductase</keyword>
<feature type="transmembrane region" description="Helical" evidence="12">
    <location>
        <begin position="397"/>
        <end position="420"/>
    </location>
</feature>
<keyword evidence="7" id="KW-0408">Iron</keyword>
<evidence type="ECO:0000256" key="5">
    <source>
        <dbReference type="ARBA" id="ARBA00022989"/>
    </source>
</evidence>
<evidence type="ECO:0000313" key="13">
    <source>
        <dbReference type="EMBL" id="EMR11342.1"/>
    </source>
</evidence>
<organism evidence="13 14">
    <name type="scientific">Pneumocystis murina (strain B123)</name>
    <name type="common">Mouse pneumocystis pneumonia agent</name>
    <name type="synonym">Pneumocystis carinii f. sp. muris</name>
    <dbReference type="NCBI Taxonomy" id="1069680"/>
    <lineage>
        <taxon>Eukaryota</taxon>
        <taxon>Fungi</taxon>
        <taxon>Dikarya</taxon>
        <taxon>Ascomycota</taxon>
        <taxon>Taphrinomycotina</taxon>
        <taxon>Pneumocystomycetes</taxon>
        <taxon>Pneumocystaceae</taxon>
        <taxon>Pneumocystis</taxon>
    </lineage>
</organism>
<evidence type="ECO:0000256" key="8">
    <source>
        <dbReference type="ARBA" id="ARBA00023133"/>
    </source>
</evidence>
<feature type="transmembrane region" description="Helical" evidence="12">
    <location>
        <begin position="161"/>
        <end position="179"/>
    </location>
</feature>
<dbReference type="STRING" id="1069680.M7NVM3"/>
<dbReference type="InterPro" id="IPR003780">
    <property type="entry name" value="COX15/CtaA_fam"/>
</dbReference>
<dbReference type="HOGENOM" id="CLU_017627_0_1_1"/>
<evidence type="ECO:0000256" key="1">
    <source>
        <dbReference type="ARBA" id="ARBA00001970"/>
    </source>
</evidence>
<dbReference type="Pfam" id="PF02628">
    <property type="entry name" value="COX15-CtaA"/>
    <property type="match status" value="1"/>
</dbReference>
<dbReference type="InterPro" id="IPR023754">
    <property type="entry name" value="HemeA_Synthase_type2"/>
</dbReference>
<evidence type="ECO:0000256" key="4">
    <source>
        <dbReference type="ARBA" id="ARBA00022723"/>
    </source>
</evidence>
<comment type="subcellular location">
    <subcellularLocation>
        <location evidence="2">Membrane</location>
        <topology evidence="2">Multi-pass membrane protein</topology>
    </subcellularLocation>
</comment>
<feature type="transmembrane region" description="Helical" evidence="12">
    <location>
        <begin position="357"/>
        <end position="376"/>
    </location>
</feature>
<feature type="transmembrane region" description="Helical" evidence="12">
    <location>
        <begin position="426"/>
        <end position="444"/>
    </location>
</feature>
<dbReference type="eggNOG" id="KOG2725">
    <property type="taxonomic scope" value="Eukaryota"/>
</dbReference>
<evidence type="ECO:0000256" key="9">
    <source>
        <dbReference type="ARBA" id="ARBA00023136"/>
    </source>
</evidence>
<dbReference type="GO" id="GO:0006784">
    <property type="term" value="P:heme A biosynthetic process"/>
    <property type="evidence" value="ECO:0007669"/>
    <property type="project" value="EnsemblFungi"/>
</dbReference>
<comment type="cofactor">
    <cofactor evidence="1">
        <name>heme b</name>
        <dbReference type="ChEBI" id="CHEBI:60344"/>
    </cofactor>
</comment>
<evidence type="ECO:0000256" key="6">
    <source>
        <dbReference type="ARBA" id="ARBA00023002"/>
    </source>
</evidence>
<evidence type="ECO:0008006" key="15">
    <source>
        <dbReference type="Google" id="ProtNLM"/>
    </source>
</evidence>
<keyword evidence="8" id="KW-0350">Heme biosynthesis</keyword>
<dbReference type="PANTHER" id="PTHR23289:SF2">
    <property type="entry name" value="CYTOCHROME C OXIDASE ASSEMBLY PROTEIN COX15 HOMOLOG"/>
    <property type="match status" value="1"/>
</dbReference>
<keyword evidence="3 12" id="KW-0812">Transmembrane</keyword>
<comment type="catalytic activity">
    <reaction evidence="11">
        <text>Fe(II)-heme o + 2 A + H2O = Fe(II)-heme a + 2 AH2</text>
        <dbReference type="Rhea" id="RHEA:63388"/>
        <dbReference type="ChEBI" id="CHEBI:13193"/>
        <dbReference type="ChEBI" id="CHEBI:15377"/>
        <dbReference type="ChEBI" id="CHEBI:17499"/>
        <dbReference type="ChEBI" id="CHEBI:60530"/>
        <dbReference type="ChEBI" id="CHEBI:61715"/>
        <dbReference type="EC" id="1.17.99.9"/>
    </reaction>
    <physiologicalReaction direction="left-to-right" evidence="11">
        <dbReference type="Rhea" id="RHEA:63389"/>
    </physiologicalReaction>
</comment>
<dbReference type="OrthoDB" id="1726137at2759"/>
<dbReference type="GeneID" id="19894069"/>
<gene>
    <name evidence="13" type="ORF">PNEG_00371</name>
</gene>
<keyword evidence="9 12" id="KW-0472">Membrane</keyword>
<comment type="caution">
    <text evidence="13">The sequence shown here is derived from an EMBL/GenBank/DDBJ whole genome shotgun (WGS) entry which is preliminary data.</text>
</comment>
<evidence type="ECO:0000256" key="2">
    <source>
        <dbReference type="ARBA" id="ARBA00004141"/>
    </source>
</evidence>
<dbReference type="HAMAP" id="MF_01665">
    <property type="entry name" value="HemeA_synth_type2"/>
    <property type="match status" value="1"/>
</dbReference>
<dbReference type="RefSeq" id="XP_007872244.1">
    <property type="nucleotide sequence ID" value="XM_007874053.1"/>
</dbReference>
<dbReference type="GO" id="GO:0005743">
    <property type="term" value="C:mitochondrial inner membrane"/>
    <property type="evidence" value="ECO:0007669"/>
    <property type="project" value="EnsemblFungi"/>
</dbReference>
<accession>M7NVM3</accession>
<evidence type="ECO:0000313" key="14">
    <source>
        <dbReference type="Proteomes" id="UP000011958"/>
    </source>
</evidence>
<reference evidence="14" key="1">
    <citation type="journal article" date="2016" name="Nat. Commun.">
        <title>Genome analysis of three Pneumocystis species reveals adaptation mechanisms to life exclusively in mammalian hosts.</title>
        <authorList>
            <person name="Ma L."/>
            <person name="Chen Z."/>
            <person name="Huang D.W."/>
            <person name="Kutty G."/>
            <person name="Ishihara M."/>
            <person name="Wang H."/>
            <person name="Abouelleil A."/>
            <person name="Bishop L."/>
            <person name="Davey E."/>
            <person name="Deng R."/>
            <person name="Deng X."/>
            <person name="Fan L."/>
            <person name="Fantoni G."/>
            <person name="Fitzgerald M."/>
            <person name="Gogineni E."/>
            <person name="Goldberg J.M."/>
            <person name="Handley G."/>
            <person name="Hu X."/>
            <person name="Huber C."/>
            <person name="Jiao X."/>
            <person name="Jones K."/>
            <person name="Levin J.Z."/>
            <person name="Liu Y."/>
            <person name="Macdonald P."/>
            <person name="Melnikov A."/>
            <person name="Raley C."/>
            <person name="Sassi M."/>
            <person name="Sherman B.T."/>
            <person name="Song X."/>
            <person name="Sykes S."/>
            <person name="Tran B."/>
            <person name="Walsh L."/>
            <person name="Xia Y."/>
            <person name="Yang J."/>
            <person name="Young S."/>
            <person name="Zeng Q."/>
            <person name="Zheng X."/>
            <person name="Stephens R."/>
            <person name="Nusbaum C."/>
            <person name="Birren B.W."/>
            <person name="Azadi P."/>
            <person name="Lempicki R.A."/>
            <person name="Cuomo C.A."/>
            <person name="Kovacs J.A."/>
        </authorList>
    </citation>
    <scope>NUCLEOTIDE SEQUENCE [LARGE SCALE GENOMIC DNA]</scope>
    <source>
        <strain evidence="14">B123</strain>
    </source>
</reference>
<dbReference type="GO" id="GO:0051537">
    <property type="term" value="F:2 iron, 2 sulfur cluster binding"/>
    <property type="evidence" value="ECO:0007669"/>
    <property type="project" value="EnsemblFungi"/>
</dbReference>